<dbReference type="HAMAP" id="MF_00101">
    <property type="entry name" value="AcpS"/>
    <property type="match status" value="1"/>
</dbReference>
<gene>
    <name evidence="9" type="ORF">UFOPK1808_00076</name>
    <name evidence="10" type="ORF">UFOPK1889_00372</name>
</gene>
<evidence type="ECO:0000256" key="6">
    <source>
        <dbReference type="ARBA" id="ARBA00023098"/>
    </source>
</evidence>
<dbReference type="NCBIfam" id="NF000832">
    <property type="entry name" value="PRK00070.3-2"/>
    <property type="match status" value="1"/>
</dbReference>
<dbReference type="InterPro" id="IPR037143">
    <property type="entry name" value="4-PPantetheinyl_Trfase_dom_sf"/>
</dbReference>
<dbReference type="NCBIfam" id="TIGR00556">
    <property type="entry name" value="pantethn_trn"/>
    <property type="match status" value="1"/>
</dbReference>
<keyword evidence="3" id="KW-0479">Metal-binding</keyword>
<organism evidence="10">
    <name type="scientific">freshwater metagenome</name>
    <dbReference type="NCBI Taxonomy" id="449393"/>
    <lineage>
        <taxon>unclassified sequences</taxon>
        <taxon>metagenomes</taxon>
        <taxon>ecological metagenomes</taxon>
    </lineage>
</organism>
<protein>
    <submittedName>
        <fullName evidence="10">Unannotated protein</fullName>
    </submittedName>
</protein>
<dbReference type="SUPFAM" id="SSF56214">
    <property type="entry name" value="4'-phosphopantetheinyl transferase"/>
    <property type="match status" value="1"/>
</dbReference>
<evidence type="ECO:0000256" key="3">
    <source>
        <dbReference type="ARBA" id="ARBA00022723"/>
    </source>
</evidence>
<evidence type="ECO:0000313" key="9">
    <source>
        <dbReference type="EMBL" id="CAB4589561.1"/>
    </source>
</evidence>
<dbReference type="NCBIfam" id="TIGR00516">
    <property type="entry name" value="acpS"/>
    <property type="match status" value="1"/>
</dbReference>
<feature type="domain" description="4'-phosphopantetheinyl transferase" evidence="8">
    <location>
        <begin position="3"/>
        <end position="103"/>
    </location>
</feature>
<dbReference type="GO" id="GO:0008897">
    <property type="term" value="F:holo-[acyl-carrier-protein] synthase activity"/>
    <property type="evidence" value="ECO:0007669"/>
    <property type="project" value="InterPro"/>
</dbReference>
<reference evidence="10" key="1">
    <citation type="submission" date="2020-05" db="EMBL/GenBank/DDBJ databases">
        <authorList>
            <person name="Chiriac C."/>
            <person name="Salcher M."/>
            <person name="Ghai R."/>
            <person name="Kavagutti S V."/>
        </authorList>
    </citation>
    <scope>NUCLEOTIDE SEQUENCE</scope>
</reference>
<evidence type="ECO:0000256" key="4">
    <source>
        <dbReference type="ARBA" id="ARBA00022832"/>
    </source>
</evidence>
<dbReference type="GO" id="GO:0006633">
    <property type="term" value="P:fatty acid biosynthetic process"/>
    <property type="evidence" value="ECO:0007669"/>
    <property type="project" value="UniProtKB-KW"/>
</dbReference>
<evidence type="ECO:0000256" key="7">
    <source>
        <dbReference type="ARBA" id="ARBA00023160"/>
    </source>
</evidence>
<keyword evidence="7" id="KW-0275">Fatty acid biosynthesis</keyword>
<evidence type="ECO:0000256" key="5">
    <source>
        <dbReference type="ARBA" id="ARBA00022842"/>
    </source>
</evidence>
<keyword evidence="6" id="KW-0443">Lipid metabolism</keyword>
<sequence>MFGLGIDAVDIERFRSLLERRPQLRQRLFTPAELDSLADKNDDAASLAARFAVREATMKAMGVGLGAFDFHDVSVAKADTGAPHLVLTGRAHALATSHGIAGWHVSITHTDSVAMAVVAAL</sequence>
<dbReference type="AlphaFoldDB" id="A0A6J6HN35"/>
<dbReference type="Pfam" id="PF01648">
    <property type="entry name" value="ACPS"/>
    <property type="match status" value="1"/>
</dbReference>
<dbReference type="EMBL" id="CAEZUZ010000040">
    <property type="protein sequence ID" value="CAB4612374.1"/>
    <property type="molecule type" value="Genomic_DNA"/>
</dbReference>
<dbReference type="Gene3D" id="3.90.470.20">
    <property type="entry name" value="4'-phosphopantetheinyl transferase domain"/>
    <property type="match status" value="1"/>
</dbReference>
<dbReference type="EMBL" id="CAEZUL010000004">
    <property type="protein sequence ID" value="CAB4589561.1"/>
    <property type="molecule type" value="Genomic_DNA"/>
</dbReference>
<dbReference type="GO" id="GO:0000287">
    <property type="term" value="F:magnesium ion binding"/>
    <property type="evidence" value="ECO:0007669"/>
    <property type="project" value="InterPro"/>
</dbReference>
<keyword evidence="5" id="KW-0460">Magnesium</keyword>
<name>A0A6J6HN35_9ZZZZ</name>
<keyword evidence="2" id="KW-0808">Transferase</keyword>
<dbReference type="InterPro" id="IPR008278">
    <property type="entry name" value="4-PPantetheinyl_Trfase_dom"/>
</dbReference>
<dbReference type="InterPro" id="IPR002582">
    <property type="entry name" value="ACPS"/>
</dbReference>
<evidence type="ECO:0000259" key="8">
    <source>
        <dbReference type="Pfam" id="PF01648"/>
    </source>
</evidence>
<keyword evidence="4" id="KW-0276">Fatty acid metabolism</keyword>
<dbReference type="InterPro" id="IPR004568">
    <property type="entry name" value="Ppantetheine-prot_Trfase_dom"/>
</dbReference>
<keyword evidence="1" id="KW-0444">Lipid biosynthesis</keyword>
<proteinExistence type="inferred from homology"/>
<evidence type="ECO:0000256" key="1">
    <source>
        <dbReference type="ARBA" id="ARBA00022516"/>
    </source>
</evidence>
<evidence type="ECO:0000256" key="2">
    <source>
        <dbReference type="ARBA" id="ARBA00022679"/>
    </source>
</evidence>
<evidence type="ECO:0000313" key="10">
    <source>
        <dbReference type="EMBL" id="CAB4612374.1"/>
    </source>
</evidence>
<accession>A0A6J6HN35</accession>